<dbReference type="GO" id="GO:0015031">
    <property type="term" value="P:protein transport"/>
    <property type="evidence" value="ECO:0007669"/>
    <property type="project" value="UniProtKB-KW"/>
</dbReference>
<evidence type="ECO:0000256" key="17">
    <source>
        <dbReference type="ARBA" id="ARBA00023329"/>
    </source>
</evidence>
<evidence type="ECO:0000256" key="9">
    <source>
        <dbReference type="ARBA" id="ARBA00022729"/>
    </source>
</evidence>
<dbReference type="GO" id="GO:0030659">
    <property type="term" value="C:cytoplasmic vesicle membrane"/>
    <property type="evidence" value="ECO:0007669"/>
    <property type="project" value="UniProtKB-SubCell"/>
</dbReference>
<evidence type="ECO:0000256" key="16">
    <source>
        <dbReference type="ARBA" id="ARBA00023157"/>
    </source>
</evidence>
<dbReference type="InterPro" id="IPR018939">
    <property type="entry name" value="Autophagy-rel_prot_27"/>
</dbReference>
<organism evidence="21 22">
    <name type="scientific">Rhizoctonia solani</name>
    <dbReference type="NCBI Taxonomy" id="456999"/>
    <lineage>
        <taxon>Eukaryota</taxon>
        <taxon>Fungi</taxon>
        <taxon>Dikarya</taxon>
        <taxon>Basidiomycota</taxon>
        <taxon>Agaricomycotina</taxon>
        <taxon>Agaricomycetes</taxon>
        <taxon>Cantharellales</taxon>
        <taxon>Ceratobasidiaceae</taxon>
        <taxon>Rhizoctonia</taxon>
    </lineage>
</organism>
<protein>
    <recommendedName>
        <fullName evidence="6">Autophagy-related protein 27</fullName>
    </recommendedName>
</protein>
<comment type="caution">
    <text evidence="21">The sequence shown here is derived from an EMBL/GenBank/DDBJ whole genome shotgun (WGS) entry which is preliminary data.</text>
</comment>
<keyword evidence="8 18" id="KW-0812">Transmembrane</keyword>
<evidence type="ECO:0000256" key="5">
    <source>
        <dbReference type="ARBA" id="ARBA00005363"/>
    </source>
</evidence>
<evidence type="ECO:0000256" key="13">
    <source>
        <dbReference type="ARBA" id="ARBA00023034"/>
    </source>
</evidence>
<dbReference type="AlphaFoldDB" id="A0A8H3APX9"/>
<dbReference type="Gene3D" id="2.70.130.10">
    <property type="entry name" value="Mannose-6-phosphate receptor binding domain"/>
    <property type="match status" value="1"/>
</dbReference>
<dbReference type="Pfam" id="PF09451">
    <property type="entry name" value="ATG27"/>
    <property type="match status" value="1"/>
</dbReference>
<dbReference type="InterPro" id="IPR009011">
    <property type="entry name" value="Man6P_isomerase_rcpt-bd_dom_sf"/>
</dbReference>
<keyword evidence="13" id="KW-0333">Golgi apparatus</keyword>
<evidence type="ECO:0000256" key="6">
    <source>
        <dbReference type="ARBA" id="ARBA00013776"/>
    </source>
</evidence>
<feature type="signal peptide" evidence="19">
    <location>
        <begin position="1"/>
        <end position="22"/>
    </location>
</feature>
<keyword evidence="11 18" id="KW-1133">Transmembrane helix</keyword>
<evidence type="ECO:0000256" key="18">
    <source>
        <dbReference type="SAM" id="Phobius"/>
    </source>
</evidence>
<evidence type="ECO:0000256" key="12">
    <source>
        <dbReference type="ARBA" id="ARBA00023006"/>
    </source>
</evidence>
<dbReference type="PANTHER" id="PTHR15071">
    <property type="entry name" value="MANNOSE-6-PHOSPHATE RECEPTOR FAMILY MEMBER"/>
    <property type="match status" value="1"/>
</dbReference>
<evidence type="ECO:0000256" key="15">
    <source>
        <dbReference type="ARBA" id="ARBA00023136"/>
    </source>
</evidence>
<dbReference type="PROSITE" id="PS51914">
    <property type="entry name" value="MRH"/>
    <property type="match status" value="1"/>
</dbReference>
<feature type="transmembrane region" description="Helical" evidence="18">
    <location>
        <begin position="201"/>
        <end position="221"/>
    </location>
</feature>
<reference evidence="21" key="1">
    <citation type="submission" date="2021-01" db="EMBL/GenBank/DDBJ databases">
        <authorList>
            <person name="Kaushik A."/>
        </authorList>
    </citation>
    <scope>NUCLEOTIDE SEQUENCE</scope>
    <source>
        <strain evidence="21">AG6-10EEA</strain>
    </source>
</reference>
<keyword evidence="16" id="KW-1015">Disulfide bond</keyword>
<dbReference type="InterPro" id="IPR044865">
    <property type="entry name" value="MRH_dom"/>
</dbReference>
<comment type="subcellular location">
    <subcellularLocation>
        <location evidence="2">Cytoplasmic vesicle membrane</location>
        <topology evidence="2">Single-pass type I membrane protein</topology>
    </subcellularLocation>
    <subcellularLocation>
        <location evidence="4">Golgi apparatus membrane</location>
        <topology evidence="4">Single-pass type I membrane protein</topology>
    </subcellularLocation>
    <subcellularLocation>
        <location evidence="1">Mitochondrion membrane</location>
        <topology evidence="1">Single-pass membrane protein</topology>
    </subcellularLocation>
    <subcellularLocation>
        <location evidence="3">Preautophagosomal structure membrane</location>
        <topology evidence="3">Single-pass type I membrane protein</topology>
    </subcellularLocation>
</comment>
<proteinExistence type="inferred from homology"/>
<evidence type="ECO:0000256" key="19">
    <source>
        <dbReference type="SAM" id="SignalP"/>
    </source>
</evidence>
<keyword evidence="7" id="KW-0813">Transport</keyword>
<dbReference type="Proteomes" id="UP000663853">
    <property type="component" value="Unassembled WGS sequence"/>
</dbReference>
<evidence type="ECO:0000256" key="2">
    <source>
        <dbReference type="ARBA" id="ARBA00004358"/>
    </source>
</evidence>
<dbReference type="GO" id="GO:0034045">
    <property type="term" value="C:phagophore assembly site membrane"/>
    <property type="evidence" value="ECO:0007669"/>
    <property type="project" value="UniProtKB-SubCell"/>
</dbReference>
<dbReference type="GO" id="GO:0000139">
    <property type="term" value="C:Golgi membrane"/>
    <property type="evidence" value="ECO:0007669"/>
    <property type="project" value="UniProtKB-SubCell"/>
</dbReference>
<name>A0A8H3APX9_9AGAM</name>
<keyword evidence="17" id="KW-0968">Cytoplasmic vesicle</keyword>
<evidence type="ECO:0000256" key="14">
    <source>
        <dbReference type="ARBA" id="ARBA00023128"/>
    </source>
</evidence>
<keyword evidence="15 18" id="KW-0472">Membrane</keyword>
<feature type="domain" description="MRH" evidence="20">
    <location>
        <begin position="27"/>
        <end position="185"/>
    </location>
</feature>
<comment type="similarity">
    <text evidence="5">Belongs to the ATG27 family.</text>
</comment>
<gene>
    <name evidence="21" type="ORF">RDB_LOCUS25649</name>
</gene>
<keyword evidence="14" id="KW-0496">Mitochondrion</keyword>
<keyword evidence="12" id="KW-0072">Autophagy</keyword>
<evidence type="ECO:0000256" key="8">
    <source>
        <dbReference type="ARBA" id="ARBA00022692"/>
    </source>
</evidence>
<evidence type="ECO:0000256" key="11">
    <source>
        <dbReference type="ARBA" id="ARBA00022989"/>
    </source>
</evidence>
<dbReference type="GO" id="GO:0006914">
    <property type="term" value="P:autophagy"/>
    <property type="evidence" value="ECO:0007669"/>
    <property type="project" value="UniProtKB-KW"/>
</dbReference>
<dbReference type="PANTHER" id="PTHR15071:SF13">
    <property type="entry name" value="AUTOPHAGY-RELATED PROTEIN 27"/>
    <property type="match status" value="1"/>
</dbReference>
<feature type="chain" id="PRO_5034694635" description="Autophagy-related protein 27" evidence="19">
    <location>
        <begin position="23"/>
        <end position="269"/>
    </location>
</feature>
<evidence type="ECO:0000256" key="4">
    <source>
        <dbReference type="ARBA" id="ARBA00004614"/>
    </source>
</evidence>
<dbReference type="SUPFAM" id="SSF50911">
    <property type="entry name" value="Mannose 6-phosphate receptor domain"/>
    <property type="match status" value="1"/>
</dbReference>
<evidence type="ECO:0000256" key="10">
    <source>
        <dbReference type="ARBA" id="ARBA00022927"/>
    </source>
</evidence>
<dbReference type="GO" id="GO:0031966">
    <property type="term" value="C:mitochondrial membrane"/>
    <property type="evidence" value="ECO:0007669"/>
    <property type="project" value="UniProtKB-SubCell"/>
</dbReference>
<dbReference type="EMBL" id="CAJMXA010000480">
    <property type="protein sequence ID" value="CAE6432508.1"/>
    <property type="molecule type" value="Genomic_DNA"/>
</dbReference>
<keyword evidence="10" id="KW-0653">Protein transport</keyword>
<evidence type="ECO:0000313" key="21">
    <source>
        <dbReference type="EMBL" id="CAE6432508.1"/>
    </source>
</evidence>
<evidence type="ECO:0000256" key="7">
    <source>
        <dbReference type="ARBA" id="ARBA00022448"/>
    </source>
</evidence>
<accession>A0A8H3APX9</accession>
<evidence type="ECO:0000313" key="22">
    <source>
        <dbReference type="Proteomes" id="UP000663853"/>
    </source>
</evidence>
<evidence type="ECO:0000256" key="1">
    <source>
        <dbReference type="ARBA" id="ARBA00004304"/>
    </source>
</evidence>
<sequence length="269" mass="29623">MILLPWRQHVLVFLLCITRALSEETPFNCDFTFGGVQYDMHLMNGEWVVKQDRSTPPTTMHDELRFNICGDLKKVDGIKDSDQCGQGTRACFTTTNHKEGENDRIVSAIPVAQSTTKVTIDRLPADRGRGVILTMNAGSYPQDGGKPQSLKLSLICADPTEEPRLIGYDGSQVTAEWKAVEACGKQGGSNSGGADAGGSSMGWFFFILLVIIAAYFGLGAYHNYNQYGAAGWDLIPHRDFWRDVPYLIRDLVSHLFTSGRSSRGGYTSV</sequence>
<evidence type="ECO:0000259" key="20">
    <source>
        <dbReference type="PROSITE" id="PS51914"/>
    </source>
</evidence>
<evidence type="ECO:0000256" key="3">
    <source>
        <dbReference type="ARBA" id="ARBA00004472"/>
    </source>
</evidence>
<keyword evidence="9 19" id="KW-0732">Signal</keyword>